<sequence>MILFTYIHVLVSSWSTWFSKPHTMEAHRPVWYDCSRLLGNRIPKYLGTAFPALGTGSPDHCVSAYALLFRAAYILQCLPKIPKYNDKKD</sequence>
<accession>A0A379E2X9</accession>
<organism evidence="1 2">
    <name type="scientific">Prevotella denticola</name>
    <dbReference type="NCBI Taxonomy" id="28129"/>
    <lineage>
        <taxon>Bacteria</taxon>
        <taxon>Pseudomonadati</taxon>
        <taxon>Bacteroidota</taxon>
        <taxon>Bacteroidia</taxon>
        <taxon>Bacteroidales</taxon>
        <taxon>Prevotellaceae</taxon>
        <taxon>Prevotella</taxon>
    </lineage>
</organism>
<dbReference type="EMBL" id="UGTM01000001">
    <property type="protein sequence ID" value="SUB86995.1"/>
    <property type="molecule type" value="Genomic_DNA"/>
</dbReference>
<reference evidence="1 2" key="1">
    <citation type="submission" date="2018-06" db="EMBL/GenBank/DDBJ databases">
        <authorList>
            <consortium name="Pathogen Informatics"/>
            <person name="Doyle S."/>
        </authorList>
    </citation>
    <scope>NUCLEOTIDE SEQUENCE [LARGE SCALE GENOMIC DNA]</scope>
    <source>
        <strain evidence="1 2">NCTC13067</strain>
    </source>
</reference>
<evidence type="ECO:0000313" key="1">
    <source>
        <dbReference type="EMBL" id="SUB86995.1"/>
    </source>
</evidence>
<evidence type="ECO:0000313" key="2">
    <source>
        <dbReference type="Proteomes" id="UP000255469"/>
    </source>
</evidence>
<dbReference type="Proteomes" id="UP000255469">
    <property type="component" value="Unassembled WGS sequence"/>
</dbReference>
<name>A0A379E2X9_9BACT</name>
<proteinExistence type="predicted"/>
<gene>
    <name evidence="1" type="ORF">NCTC13067_00650</name>
</gene>
<dbReference type="AlphaFoldDB" id="A0A379E2X9"/>
<protein>
    <submittedName>
        <fullName evidence="1">Uncharacterized protein</fullName>
    </submittedName>
</protein>